<dbReference type="SUPFAM" id="SSF54593">
    <property type="entry name" value="Glyoxalase/Bleomycin resistance protein/Dihydroxybiphenyl dioxygenase"/>
    <property type="match status" value="1"/>
</dbReference>
<comment type="caution">
    <text evidence="1">The sequence shown here is derived from an EMBL/GenBank/DDBJ whole genome shotgun (WGS) entry which is preliminary data.</text>
</comment>
<dbReference type="PATRIC" id="fig|2746.7.peg.3784"/>
<dbReference type="InterPro" id="IPR037523">
    <property type="entry name" value="VOC_core"/>
</dbReference>
<sequence length="139" mass="15337">MPRLDGVLETALYVTDMVRARAFFEEVMGLSAFTADQRFTAYDAGGGTVLLLFLEGATRDTVVLPDEMGTIPPHDGTGRTHMAFAIGAEALAEWERRLTSHGIEIEGRTHWPRGGESLYFRDPDGHLLELATPGVWPTY</sequence>
<dbReference type="InterPro" id="IPR029068">
    <property type="entry name" value="Glyas_Bleomycin-R_OHBP_Dase"/>
</dbReference>
<dbReference type="PANTHER" id="PTHR21366">
    <property type="entry name" value="GLYOXALASE FAMILY PROTEIN"/>
    <property type="match status" value="1"/>
</dbReference>
<dbReference type="GO" id="GO:0016740">
    <property type="term" value="F:transferase activity"/>
    <property type="evidence" value="ECO:0007669"/>
    <property type="project" value="UniProtKB-KW"/>
</dbReference>
<dbReference type="Pfam" id="PF00903">
    <property type="entry name" value="Glyoxalase"/>
    <property type="match status" value="1"/>
</dbReference>
<evidence type="ECO:0000313" key="2">
    <source>
        <dbReference type="Proteomes" id="UP000092504"/>
    </source>
</evidence>
<evidence type="ECO:0000313" key="1">
    <source>
        <dbReference type="EMBL" id="OBX34621.1"/>
    </source>
</evidence>
<dbReference type="EC" id="2.5.1.-" evidence="1"/>
<dbReference type="Proteomes" id="UP000092504">
    <property type="component" value="Unassembled WGS sequence"/>
</dbReference>
<dbReference type="InterPro" id="IPR050383">
    <property type="entry name" value="GlyoxalaseI/FosfomycinResist"/>
</dbReference>
<organism evidence="1 2">
    <name type="scientific">Halomonas elongata</name>
    <dbReference type="NCBI Taxonomy" id="2746"/>
    <lineage>
        <taxon>Bacteria</taxon>
        <taxon>Pseudomonadati</taxon>
        <taxon>Pseudomonadota</taxon>
        <taxon>Gammaproteobacteria</taxon>
        <taxon>Oceanospirillales</taxon>
        <taxon>Halomonadaceae</taxon>
        <taxon>Halomonas</taxon>
    </lineage>
</organism>
<dbReference type="EMBL" id="MAJD01000002">
    <property type="protein sequence ID" value="OBX34621.1"/>
    <property type="molecule type" value="Genomic_DNA"/>
</dbReference>
<dbReference type="PANTHER" id="PTHR21366:SF22">
    <property type="entry name" value="VOC DOMAIN-CONTAINING PROTEIN"/>
    <property type="match status" value="1"/>
</dbReference>
<gene>
    <name evidence="1" type="primary">fosB2</name>
    <name evidence="1" type="ORF">A8U91_03678</name>
</gene>
<proteinExistence type="predicted"/>
<dbReference type="AlphaFoldDB" id="A0A1B8NX68"/>
<reference evidence="1 2" key="1">
    <citation type="submission" date="2016-06" db="EMBL/GenBank/DDBJ databases">
        <title>Genome sequence of halotolerant plant growth promoting strain of Halomonas elongata HEK1 isolated from salterns of Rann of Kutch, Gujarat, India.</title>
        <authorList>
            <person name="Gaba S."/>
            <person name="Singh R.N."/>
            <person name="Abrol S."/>
            <person name="Kaushik R."/>
            <person name="Saxena A.K."/>
        </authorList>
    </citation>
    <scope>NUCLEOTIDE SEQUENCE [LARGE SCALE GENOMIC DNA]</scope>
    <source>
        <strain evidence="1 2">HEK1</strain>
    </source>
</reference>
<dbReference type="InterPro" id="IPR004360">
    <property type="entry name" value="Glyas_Fos-R_dOase_dom"/>
</dbReference>
<accession>A0A1B8NX68</accession>
<protein>
    <submittedName>
        <fullName evidence="1">Metallothiol transferase FosB 2</fullName>
        <ecNumber evidence="1">2.5.1.-</ecNumber>
    </submittedName>
</protein>
<dbReference type="RefSeq" id="WP_013333610.1">
    <property type="nucleotide sequence ID" value="NZ_CP087224.1"/>
</dbReference>
<keyword evidence="1" id="KW-0808">Transferase</keyword>
<dbReference type="OMA" id="FFRCGPG"/>
<name>A0A1B8NX68_HALEL</name>
<dbReference type="GeneID" id="91011254"/>
<dbReference type="PROSITE" id="PS51819">
    <property type="entry name" value="VOC"/>
    <property type="match status" value="1"/>
</dbReference>
<dbReference type="Gene3D" id="3.10.180.10">
    <property type="entry name" value="2,3-Dihydroxybiphenyl 1,2-Dioxygenase, domain 1"/>
    <property type="match status" value="1"/>
</dbReference>